<comment type="similarity">
    <text evidence="7">Belongs to the TPP enzyme family. MenD subfamily.</text>
</comment>
<dbReference type="GO" id="GO:0009234">
    <property type="term" value="P:menaquinone biosynthetic process"/>
    <property type="evidence" value="ECO:0007669"/>
    <property type="project" value="UniProtKB-UniRule"/>
</dbReference>
<evidence type="ECO:0000259" key="8">
    <source>
        <dbReference type="Pfam" id="PF02775"/>
    </source>
</evidence>
<dbReference type="PANTHER" id="PTHR42916">
    <property type="entry name" value="2-SUCCINYL-5-ENOLPYRUVYL-6-HYDROXY-3-CYCLOHEXENE-1-CARBOXYLATE SYNTHASE"/>
    <property type="match status" value="1"/>
</dbReference>
<dbReference type="GO" id="GO:0030145">
    <property type="term" value="F:manganese ion binding"/>
    <property type="evidence" value="ECO:0007669"/>
    <property type="project" value="UniProtKB-UniRule"/>
</dbReference>
<comment type="subunit">
    <text evidence="7">Homodimer.</text>
</comment>
<dbReference type="EC" id="2.2.1.9" evidence="7"/>
<evidence type="ECO:0000256" key="6">
    <source>
        <dbReference type="ARBA" id="ARBA00023211"/>
    </source>
</evidence>
<evidence type="ECO:0000313" key="12">
    <source>
        <dbReference type="Proteomes" id="UP000199496"/>
    </source>
</evidence>
<dbReference type="PIRSF" id="PIRSF004983">
    <property type="entry name" value="MenD"/>
    <property type="match status" value="1"/>
</dbReference>
<evidence type="ECO:0000256" key="3">
    <source>
        <dbReference type="ARBA" id="ARBA00022723"/>
    </source>
</evidence>
<evidence type="ECO:0000259" key="9">
    <source>
        <dbReference type="Pfam" id="PF02776"/>
    </source>
</evidence>
<evidence type="ECO:0000256" key="7">
    <source>
        <dbReference type="HAMAP-Rule" id="MF_01659"/>
    </source>
</evidence>
<evidence type="ECO:0000313" key="11">
    <source>
        <dbReference type="EMBL" id="SEQ36172.1"/>
    </source>
</evidence>
<dbReference type="GO" id="GO:0030976">
    <property type="term" value="F:thiamine pyrophosphate binding"/>
    <property type="evidence" value="ECO:0007669"/>
    <property type="project" value="UniProtKB-UniRule"/>
</dbReference>
<dbReference type="Pfam" id="PF16582">
    <property type="entry name" value="TPP_enzyme_M_2"/>
    <property type="match status" value="1"/>
</dbReference>
<dbReference type="PANTHER" id="PTHR42916:SF1">
    <property type="entry name" value="PROTEIN PHYLLO, CHLOROPLASTIC"/>
    <property type="match status" value="1"/>
</dbReference>
<dbReference type="InterPro" id="IPR011766">
    <property type="entry name" value="TPP_enzyme_TPP-bd"/>
</dbReference>
<dbReference type="CDD" id="cd07037">
    <property type="entry name" value="TPP_PYR_MenD"/>
    <property type="match status" value="1"/>
</dbReference>
<dbReference type="InterPro" id="IPR029061">
    <property type="entry name" value="THDP-binding"/>
</dbReference>
<feature type="domain" description="Thiamine pyrophosphate enzyme TPP-binding" evidence="8">
    <location>
        <begin position="407"/>
        <end position="537"/>
    </location>
</feature>
<proteinExistence type="inferred from homology"/>
<dbReference type="UniPathway" id="UPA00079"/>
<dbReference type="GO" id="GO:0070204">
    <property type="term" value="F:2-succinyl-5-enolpyruvyl-6-hydroxy-3-cyclohexene-1-carboxylic-acid synthase activity"/>
    <property type="evidence" value="ECO:0007669"/>
    <property type="project" value="UniProtKB-UniRule"/>
</dbReference>
<comment type="cofactor">
    <cofactor evidence="7">
        <name>Mg(2+)</name>
        <dbReference type="ChEBI" id="CHEBI:18420"/>
    </cofactor>
    <cofactor evidence="7">
        <name>Mn(2+)</name>
        <dbReference type="ChEBI" id="CHEBI:29035"/>
    </cofactor>
</comment>
<reference evidence="11 12" key="1">
    <citation type="submission" date="2016-10" db="EMBL/GenBank/DDBJ databases">
        <authorList>
            <person name="de Groot N.N."/>
        </authorList>
    </citation>
    <scope>NUCLEOTIDE SEQUENCE [LARGE SCALE GENOMIC DNA]</scope>
    <source>
        <strain evidence="11 12">B7-7</strain>
    </source>
</reference>
<evidence type="ECO:0000256" key="2">
    <source>
        <dbReference type="ARBA" id="ARBA00022679"/>
    </source>
</evidence>
<dbReference type="SUPFAM" id="SSF52518">
    <property type="entry name" value="Thiamin diphosphate-binding fold (THDP-binding)"/>
    <property type="match status" value="2"/>
</dbReference>
<dbReference type="Pfam" id="PF02775">
    <property type="entry name" value="TPP_enzyme_C"/>
    <property type="match status" value="1"/>
</dbReference>
<dbReference type="RefSeq" id="WP_090208625.1">
    <property type="nucleotide sequence ID" value="NZ_FOFO01000026.1"/>
</dbReference>
<organism evidence="11 12">
    <name type="scientific">Ectothiorhodospira magna</name>
    <dbReference type="NCBI Taxonomy" id="867345"/>
    <lineage>
        <taxon>Bacteria</taxon>
        <taxon>Pseudomonadati</taxon>
        <taxon>Pseudomonadota</taxon>
        <taxon>Gammaproteobacteria</taxon>
        <taxon>Chromatiales</taxon>
        <taxon>Ectothiorhodospiraceae</taxon>
        <taxon>Ectothiorhodospira</taxon>
    </lineage>
</organism>
<keyword evidence="1 7" id="KW-0474">Menaquinone biosynthesis</keyword>
<comment type="pathway">
    <text evidence="7">Quinol/quinone metabolism; menaquinone biosynthesis.</text>
</comment>
<name>A0A1H9FE41_9GAMM</name>
<comment type="pathway">
    <text evidence="7">Quinol/quinone metabolism; 1,4-dihydroxy-2-naphthoate biosynthesis; 1,4-dihydroxy-2-naphthoate from chorismate: step 2/7.</text>
</comment>
<dbReference type="UniPathway" id="UPA01057">
    <property type="reaction ID" value="UER00164"/>
</dbReference>
<dbReference type="EMBL" id="FOFO01000026">
    <property type="protein sequence ID" value="SEQ36172.1"/>
    <property type="molecule type" value="Genomic_DNA"/>
</dbReference>
<sequence>MQATFTHINEAWAQLLITRLYQHGVRDICLAPGSRSAPLTLAAIRLQDTYPQLQLHTHFDERGLAFMGLGLCRARRRPVALITTSGTAVPNLHPALVEAFQTHQPLVAVTADRPEELVGCGANQAIVQPGIFSHHVRAALNLPTPDITLSGGWLAQQLDLALARLHGPGRGPVHLNVPFCDPLYGTPESADFGPWMSDVAPVVTAPDPFPGFTMHRIREPVIFVAGQLDPEEAEAVLMVARDYHVPILADIGSQLRLQDHPCILPHPDLLLTVTHIRRRLKAMNQVIQFGGRLTSRRLNQWLADFQGRHWLVSPHEDGLDPERRALQIQASIPEFCSQLKIPVQGDLGIAPLQAQVIEQLELALTYPFSEPAAARVITDTIPDDMLLLPGNSLSIRLLDMVARPGRGNRCITNRGASGIDGLVATAAGLATGHPAGATLLLGDLSLLHDLNSLALAARSPHPLVIVVLNNDGGGIFNLLPAAAHKDHFQSFFQLPHGLTFRNAATLFGLIYANPDSAGAFQKAYTEACRRGDATLIELNFPSNQSSRIIRGLIKTLEEVRFEE</sequence>
<dbReference type="Proteomes" id="UP000199496">
    <property type="component" value="Unassembled WGS sequence"/>
</dbReference>
<keyword evidence="5 7" id="KW-0786">Thiamine pyrophosphate</keyword>
<accession>A0A1H9FE41</accession>
<protein>
    <recommendedName>
        <fullName evidence="7">2-succinyl-5-enolpyruvyl-6-hydroxy-3-cyclohexene-1-carboxylate synthase</fullName>
        <shortName evidence="7">SEPHCHC synthase</shortName>
        <ecNumber evidence="7">2.2.1.9</ecNumber>
    </recommendedName>
    <alternativeName>
        <fullName evidence="7">Menaquinone biosynthesis protein MenD</fullName>
    </alternativeName>
</protein>
<feature type="domain" description="Menaquinone biosynthesis protein MenD middle" evidence="10">
    <location>
        <begin position="222"/>
        <end position="385"/>
    </location>
</feature>
<comment type="function">
    <text evidence="7">Catalyzes the thiamine diphosphate-dependent decarboxylation of 2-oxoglutarate and the subsequent addition of the resulting succinic semialdehyde-thiamine pyrophosphate anion to isochorismate to yield 2-succinyl-5-enolpyruvyl-6-hydroxy-3-cyclohexene-1-carboxylate (SEPHCHC).</text>
</comment>
<evidence type="ECO:0000259" key="10">
    <source>
        <dbReference type="Pfam" id="PF16582"/>
    </source>
</evidence>
<keyword evidence="12" id="KW-1185">Reference proteome</keyword>
<evidence type="ECO:0000256" key="1">
    <source>
        <dbReference type="ARBA" id="ARBA00022428"/>
    </source>
</evidence>
<gene>
    <name evidence="7" type="primary">menD</name>
    <name evidence="11" type="ORF">SAMN05421693_12613</name>
</gene>
<dbReference type="AlphaFoldDB" id="A0A1H9FE41"/>
<evidence type="ECO:0000256" key="4">
    <source>
        <dbReference type="ARBA" id="ARBA00022842"/>
    </source>
</evidence>
<comment type="catalytic activity">
    <reaction evidence="7">
        <text>isochorismate + 2-oxoglutarate + H(+) = 5-enolpyruvoyl-6-hydroxy-2-succinyl-cyclohex-3-ene-1-carboxylate + CO2</text>
        <dbReference type="Rhea" id="RHEA:25593"/>
        <dbReference type="ChEBI" id="CHEBI:15378"/>
        <dbReference type="ChEBI" id="CHEBI:16526"/>
        <dbReference type="ChEBI" id="CHEBI:16810"/>
        <dbReference type="ChEBI" id="CHEBI:29780"/>
        <dbReference type="ChEBI" id="CHEBI:58818"/>
        <dbReference type="EC" id="2.2.1.9"/>
    </reaction>
</comment>
<dbReference type="GO" id="GO:0000287">
    <property type="term" value="F:magnesium ion binding"/>
    <property type="evidence" value="ECO:0007669"/>
    <property type="project" value="UniProtKB-UniRule"/>
</dbReference>
<keyword evidence="3 7" id="KW-0479">Metal-binding</keyword>
<dbReference type="InterPro" id="IPR012001">
    <property type="entry name" value="Thiamin_PyroP_enz_TPP-bd_dom"/>
</dbReference>
<feature type="domain" description="Thiamine pyrophosphate enzyme N-terminal TPP-binding" evidence="9">
    <location>
        <begin position="13"/>
        <end position="124"/>
    </location>
</feature>
<dbReference type="HAMAP" id="MF_01659">
    <property type="entry name" value="MenD"/>
    <property type="match status" value="1"/>
</dbReference>
<keyword evidence="6 7" id="KW-0464">Manganese</keyword>
<dbReference type="OrthoDB" id="9791859at2"/>
<evidence type="ECO:0000256" key="5">
    <source>
        <dbReference type="ARBA" id="ARBA00023052"/>
    </source>
</evidence>
<dbReference type="Gene3D" id="3.40.50.1220">
    <property type="entry name" value="TPP-binding domain"/>
    <property type="match status" value="1"/>
</dbReference>
<dbReference type="STRING" id="867345.SAMN05421693_12613"/>
<keyword evidence="2 7" id="KW-0808">Transferase</keyword>
<comment type="cofactor">
    <cofactor evidence="7">
        <name>thiamine diphosphate</name>
        <dbReference type="ChEBI" id="CHEBI:58937"/>
    </cofactor>
    <text evidence="7">Binds 1 thiamine pyrophosphate per subunit.</text>
</comment>
<dbReference type="Gene3D" id="3.40.50.970">
    <property type="match status" value="2"/>
</dbReference>
<dbReference type="InterPro" id="IPR032264">
    <property type="entry name" value="MenD_middle"/>
</dbReference>
<dbReference type="Pfam" id="PF02776">
    <property type="entry name" value="TPP_enzyme_N"/>
    <property type="match status" value="1"/>
</dbReference>
<dbReference type="NCBIfam" id="TIGR00173">
    <property type="entry name" value="menD"/>
    <property type="match status" value="1"/>
</dbReference>
<dbReference type="InterPro" id="IPR004433">
    <property type="entry name" value="MenaQ_synth_MenD"/>
</dbReference>
<keyword evidence="4 7" id="KW-0460">Magnesium</keyword>